<evidence type="ECO:0000256" key="8">
    <source>
        <dbReference type="RuleBase" id="RU000417"/>
    </source>
</evidence>
<dbReference type="PRINTS" id="PR00105">
    <property type="entry name" value="C5METTRFRASE"/>
</dbReference>
<dbReference type="Pfam" id="PF00145">
    <property type="entry name" value="DNA_methylase"/>
    <property type="match status" value="1"/>
</dbReference>
<keyword evidence="10" id="KW-1185">Reference proteome</keyword>
<comment type="catalytic activity">
    <reaction evidence="5 8">
        <text>a 2'-deoxycytidine in DNA + S-adenosyl-L-methionine = a 5-methyl-2'-deoxycytidine in DNA + S-adenosyl-L-homocysteine + H(+)</text>
        <dbReference type="Rhea" id="RHEA:13681"/>
        <dbReference type="Rhea" id="RHEA-COMP:11369"/>
        <dbReference type="Rhea" id="RHEA-COMP:11370"/>
        <dbReference type="ChEBI" id="CHEBI:15378"/>
        <dbReference type="ChEBI" id="CHEBI:57856"/>
        <dbReference type="ChEBI" id="CHEBI:59789"/>
        <dbReference type="ChEBI" id="CHEBI:85452"/>
        <dbReference type="ChEBI" id="CHEBI:85454"/>
        <dbReference type="EC" id="2.1.1.37"/>
    </reaction>
</comment>
<dbReference type="GO" id="GO:0003886">
    <property type="term" value="F:DNA (cytosine-5-)-methyltransferase activity"/>
    <property type="evidence" value="ECO:0007669"/>
    <property type="project" value="UniProtKB-EC"/>
</dbReference>
<evidence type="ECO:0000256" key="3">
    <source>
        <dbReference type="ARBA" id="ARBA00022691"/>
    </source>
</evidence>
<dbReference type="Gene3D" id="1.10.260.40">
    <property type="entry name" value="lambda repressor-like DNA-binding domains"/>
    <property type="match status" value="1"/>
</dbReference>
<dbReference type="CDD" id="cd00093">
    <property type="entry name" value="HTH_XRE"/>
    <property type="match status" value="1"/>
</dbReference>
<evidence type="ECO:0000256" key="4">
    <source>
        <dbReference type="ARBA" id="ARBA00022747"/>
    </source>
</evidence>
<dbReference type="InterPro" id="IPR001525">
    <property type="entry name" value="C5_MeTfrase"/>
</dbReference>
<organism evidence="9 10">
    <name type="scientific">Noviherbaspirillum pedocola</name>
    <dbReference type="NCBI Taxonomy" id="2801341"/>
    <lineage>
        <taxon>Bacteria</taxon>
        <taxon>Pseudomonadati</taxon>
        <taxon>Pseudomonadota</taxon>
        <taxon>Betaproteobacteria</taxon>
        <taxon>Burkholderiales</taxon>
        <taxon>Oxalobacteraceae</taxon>
        <taxon>Noviherbaspirillum</taxon>
    </lineage>
</organism>
<evidence type="ECO:0000256" key="6">
    <source>
        <dbReference type="PROSITE-ProRule" id="PRU01016"/>
    </source>
</evidence>
<dbReference type="CDD" id="cd00315">
    <property type="entry name" value="Cyt_C5_DNA_methylase"/>
    <property type="match status" value="1"/>
</dbReference>
<dbReference type="PROSITE" id="PS51679">
    <property type="entry name" value="SAM_MT_C5"/>
    <property type="match status" value="1"/>
</dbReference>
<dbReference type="InterPro" id="IPR010982">
    <property type="entry name" value="Lambda_DNA-bd_dom_sf"/>
</dbReference>
<dbReference type="InterPro" id="IPR001387">
    <property type="entry name" value="Cro/C1-type_HTH"/>
</dbReference>
<dbReference type="GO" id="GO:0032259">
    <property type="term" value="P:methylation"/>
    <property type="evidence" value="ECO:0007669"/>
    <property type="project" value="UniProtKB-KW"/>
</dbReference>
<dbReference type="InterPro" id="IPR018117">
    <property type="entry name" value="C5_DNA_meth_AS"/>
</dbReference>
<evidence type="ECO:0000256" key="5">
    <source>
        <dbReference type="ARBA" id="ARBA00047422"/>
    </source>
</evidence>
<keyword evidence="2 6" id="KW-0808">Transferase</keyword>
<name>A0A934W6M6_9BURK</name>
<evidence type="ECO:0000256" key="2">
    <source>
        <dbReference type="ARBA" id="ARBA00022679"/>
    </source>
</evidence>
<dbReference type="PROSITE" id="PS00094">
    <property type="entry name" value="C5_MTASE_1"/>
    <property type="match status" value="1"/>
</dbReference>
<evidence type="ECO:0000256" key="7">
    <source>
        <dbReference type="RuleBase" id="RU000416"/>
    </source>
</evidence>
<comment type="caution">
    <text evidence="9">The sequence shown here is derived from an EMBL/GenBank/DDBJ whole genome shotgun (WGS) entry which is preliminary data.</text>
</comment>
<reference evidence="9" key="1">
    <citation type="submission" date="2021-01" db="EMBL/GenBank/DDBJ databases">
        <title>Genome sequence of strain Noviherbaspirillum sp. DKR-6.</title>
        <authorList>
            <person name="Chaudhary D.K."/>
        </authorList>
    </citation>
    <scope>NUCLEOTIDE SEQUENCE</scope>
    <source>
        <strain evidence="9">DKR-6</strain>
    </source>
</reference>
<dbReference type="Gene3D" id="3.90.120.30">
    <property type="match status" value="1"/>
</dbReference>
<dbReference type="PANTHER" id="PTHR46098:SF1">
    <property type="entry name" value="TRNA (CYTOSINE(38)-C(5))-METHYLTRANSFERASE"/>
    <property type="match status" value="1"/>
</dbReference>
<sequence length="425" mass="47543">MNSPLPEAAILLAEAKKLYSQKELASLLNKVPRTIARWESGECPVDPNALLVLRNILSKAPAPADHDFTFIDLFAGIGGIRKGFEAQGGKCVWTSEWDSYSQKTYKANYPNDDHDIHGDITLIDDPVNQVPDHDVLLAGFPCQPFSIAGVSKRNSLGLSHGFDCSTQGTLFFDVERIILAKQPKAFLLENVKNLVNHDKGRTFSVIKQVLEERLGYNITYKVIDGKHFVPQHRERILIVGFRKDIGFKDAIGDNWKNLNLPSLDDGPKLSSILHPEDGTEIDVDDGRCIDKNGKVQKKYILTDKLWAYLQAYADKHKAAGNGFGFGLVTPDKTARTLSARYYKDGSEILIFRGKGKNPRRLTPRECARLMGFGDDFKIPVSDTRAYKQFGNSVVVPLVAHVAGFMKPFIMEMKKLEADNIHPRLF</sequence>
<evidence type="ECO:0000313" key="9">
    <source>
        <dbReference type="EMBL" id="MBK4733689.1"/>
    </source>
</evidence>
<evidence type="ECO:0000256" key="1">
    <source>
        <dbReference type="ARBA" id="ARBA00022603"/>
    </source>
</evidence>
<dbReference type="GO" id="GO:0003677">
    <property type="term" value="F:DNA binding"/>
    <property type="evidence" value="ECO:0007669"/>
    <property type="project" value="InterPro"/>
</dbReference>
<dbReference type="PROSITE" id="PS00095">
    <property type="entry name" value="C5_MTASE_2"/>
    <property type="match status" value="1"/>
</dbReference>
<proteinExistence type="inferred from homology"/>
<dbReference type="SUPFAM" id="SSF53335">
    <property type="entry name" value="S-adenosyl-L-methionine-dependent methyltransferases"/>
    <property type="match status" value="1"/>
</dbReference>
<keyword evidence="3 6" id="KW-0949">S-adenosyl-L-methionine</keyword>
<dbReference type="EC" id="2.1.1.37" evidence="8"/>
<gene>
    <name evidence="9" type="primary">dcm</name>
    <name evidence="9" type="ORF">JJB74_03590</name>
</gene>
<dbReference type="Gene3D" id="3.40.50.150">
    <property type="entry name" value="Vaccinia Virus protein VP39"/>
    <property type="match status" value="1"/>
</dbReference>
<dbReference type="InterPro" id="IPR031303">
    <property type="entry name" value="C5_meth_CS"/>
</dbReference>
<dbReference type="PANTHER" id="PTHR46098">
    <property type="entry name" value="TRNA (CYTOSINE(38)-C(5))-METHYLTRANSFERASE"/>
    <property type="match status" value="1"/>
</dbReference>
<dbReference type="NCBIfam" id="TIGR00675">
    <property type="entry name" value="dcm"/>
    <property type="match status" value="1"/>
</dbReference>
<accession>A0A934W6M6</accession>
<dbReference type="RefSeq" id="WP_200590422.1">
    <property type="nucleotide sequence ID" value="NZ_JAEPBG010000001.1"/>
</dbReference>
<evidence type="ECO:0000313" key="10">
    <source>
        <dbReference type="Proteomes" id="UP000622890"/>
    </source>
</evidence>
<dbReference type="Proteomes" id="UP000622890">
    <property type="component" value="Unassembled WGS sequence"/>
</dbReference>
<dbReference type="InterPro" id="IPR029063">
    <property type="entry name" value="SAM-dependent_MTases_sf"/>
</dbReference>
<dbReference type="GO" id="GO:0009307">
    <property type="term" value="P:DNA restriction-modification system"/>
    <property type="evidence" value="ECO:0007669"/>
    <property type="project" value="UniProtKB-KW"/>
</dbReference>
<keyword evidence="1 6" id="KW-0489">Methyltransferase</keyword>
<feature type="active site" evidence="6">
    <location>
        <position position="142"/>
    </location>
</feature>
<protein>
    <recommendedName>
        <fullName evidence="8">Cytosine-specific methyltransferase</fullName>
        <ecNumber evidence="8">2.1.1.37</ecNumber>
    </recommendedName>
</protein>
<dbReference type="InterPro" id="IPR050750">
    <property type="entry name" value="C5-MTase"/>
</dbReference>
<dbReference type="AlphaFoldDB" id="A0A934W6M6"/>
<comment type="similarity">
    <text evidence="6 7">Belongs to the class I-like SAM-binding methyltransferase superfamily. C5-methyltransferase family.</text>
</comment>
<keyword evidence="4" id="KW-0680">Restriction system</keyword>
<dbReference type="EMBL" id="JAEPBG010000001">
    <property type="protein sequence ID" value="MBK4733689.1"/>
    <property type="molecule type" value="Genomic_DNA"/>
</dbReference>